<keyword evidence="1" id="KW-1133">Transmembrane helix</keyword>
<protein>
    <submittedName>
        <fullName evidence="2">Uncharacterized protein</fullName>
    </submittedName>
</protein>
<dbReference type="RefSeq" id="WP_022944749.1">
    <property type="nucleotide sequence ID" value="NZ_DJHQ01000044.1"/>
</dbReference>
<keyword evidence="1" id="KW-0472">Membrane</keyword>
<reference evidence="5" key="3">
    <citation type="submission" date="2019-06" db="EMBL/GenBank/DDBJ databases">
        <title>Co-occurence of chitin degradation, pigmentation and bioactivity in marine Pseudoalteromonas.</title>
        <authorList>
            <person name="Sonnenschein E.C."/>
            <person name="Bech P.K."/>
        </authorList>
    </citation>
    <scope>NUCLEOTIDE SEQUENCE [LARGE SCALE GENOMIC DNA]</scope>
    <source>
        <strain evidence="5">S2897</strain>
    </source>
</reference>
<keyword evidence="1" id="KW-0812">Transmembrane</keyword>
<dbReference type="eggNOG" id="ENOG5033KYT">
    <property type="taxonomic scope" value="Bacteria"/>
</dbReference>
<accession>A0A0F4PMN5</accession>
<dbReference type="EMBL" id="JXXZ01000015">
    <property type="protein sequence ID" value="KJY96785.1"/>
    <property type="molecule type" value="Genomic_DNA"/>
</dbReference>
<dbReference type="STRING" id="151081.TW72_16345"/>
<dbReference type="GeneID" id="58230072"/>
<dbReference type="EMBL" id="PNCG01000003">
    <property type="protein sequence ID" value="TMP87990.1"/>
    <property type="molecule type" value="Genomic_DNA"/>
</dbReference>
<dbReference type="Proteomes" id="UP000033664">
    <property type="component" value="Unassembled WGS sequence"/>
</dbReference>
<reference evidence="2 4" key="1">
    <citation type="journal article" date="2015" name="BMC Genomics">
        <title>Genome mining reveals unlocked bioactive potential of marine Gram-negative bacteria.</title>
        <authorList>
            <person name="Machado H."/>
            <person name="Sonnenschein E.C."/>
            <person name="Melchiorsen J."/>
            <person name="Gram L."/>
        </authorList>
    </citation>
    <scope>NUCLEOTIDE SEQUENCE [LARGE SCALE GENOMIC DNA]</scope>
    <source>
        <strain evidence="2 4">S3137</strain>
    </source>
</reference>
<reference evidence="3 5" key="2">
    <citation type="submission" date="2017-12" db="EMBL/GenBank/DDBJ databases">
        <authorList>
            <person name="Paulsen S."/>
            <person name="Gram L.K."/>
        </authorList>
    </citation>
    <scope>NUCLEOTIDE SEQUENCE [LARGE SCALE GENOMIC DNA]</scope>
    <source>
        <strain evidence="3 5">S2897</strain>
    </source>
</reference>
<dbReference type="Proteomes" id="UP000305874">
    <property type="component" value="Unassembled WGS sequence"/>
</dbReference>
<name>A0A0F4PMN5_9GAMM</name>
<comment type="caution">
    <text evidence="2">The sequence shown here is derived from an EMBL/GenBank/DDBJ whole genome shotgun (WGS) entry which is preliminary data.</text>
</comment>
<evidence type="ECO:0000313" key="3">
    <source>
        <dbReference type="EMBL" id="TMP87990.1"/>
    </source>
</evidence>
<feature type="transmembrane region" description="Helical" evidence="1">
    <location>
        <begin position="27"/>
        <end position="46"/>
    </location>
</feature>
<proteinExistence type="predicted"/>
<dbReference type="AlphaFoldDB" id="A0A0F4PMN5"/>
<dbReference type="PATRIC" id="fig|151081.8.peg.2620"/>
<evidence type="ECO:0000313" key="2">
    <source>
        <dbReference type="EMBL" id="KJY96785.1"/>
    </source>
</evidence>
<evidence type="ECO:0000313" key="5">
    <source>
        <dbReference type="Proteomes" id="UP000305874"/>
    </source>
</evidence>
<organism evidence="2 4">
    <name type="scientific">Pseudoalteromonas ruthenica</name>
    <dbReference type="NCBI Taxonomy" id="151081"/>
    <lineage>
        <taxon>Bacteria</taxon>
        <taxon>Pseudomonadati</taxon>
        <taxon>Pseudomonadota</taxon>
        <taxon>Gammaproteobacteria</taxon>
        <taxon>Alteromonadales</taxon>
        <taxon>Pseudoalteromonadaceae</taxon>
        <taxon>Pseudoalteromonas</taxon>
    </lineage>
</organism>
<evidence type="ECO:0000313" key="4">
    <source>
        <dbReference type="Proteomes" id="UP000033664"/>
    </source>
</evidence>
<keyword evidence="4" id="KW-1185">Reference proteome</keyword>
<sequence>MLLLVSVCFALLLFFVASFKGMPAKRWALAGGLIGPVALALFNVHYRRALMRSVAHCGIIWRP</sequence>
<gene>
    <name evidence="3" type="ORF">CWC05_04875</name>
    <name evidence="2" type="ORF">TW72_16345</name>
</gene>
<reference evidence="3" key="4">
    <citation type="submission" date="2019-09" db="EMBL/GenBank/DDBJ databases">
        <title>Co-occurence of chitin degradation, pigmentation and bioactivity in marine Pseudoalteromonas.</title>
        <authorList>
            <person name="Sonnenschein E.C."/>
            <person name="Bech P.K."/>
        </authorList>
    </citation>
    <scope>NUCLEOTIDE SEQUENCE</scope>
    <source>
        <strain evidence="3">S2897</strain>
    </source>
</reference>
<dbReference type="OrthoDB" id="5772022at2"/>
<evidence type="ECO:0000256" key="1">
    <source>
        <dbReference type="SAM" id="Phobius"/>
    </source>
</evidence>